<comment type="caution">
    <text evidence="1">The sequence shown here is derived from an EMBL/GenBank/DDBJ whole genome shotgun (WGS) entry which is preliminary data.</text>
</comment>
<keyword evidence="2" id="KW-1185">Reference proteome</keyword>
<dbReference type="AlphaFoldDB" id="A0AAP4D6D2"/>
<name>A0AAP4D6D2_9ENTR</name>
<dbReference type="EMBL" id="JASSOM010000056">
    <property type="protein sequence ID" value="MDK9364157.1"/>
    <property type="molecule type" value="Genomic_DNA"/>
</dbReference>
<organism evidence="1 2">
    <name type="scientific">Lelliottia wanjuensis</name>
    <dbReference type="NCBI Taxonomy" id="3050585"/>
    <lineage>
        <taxon>Bacteria</taxon>
        <taxon>Pseudomonadati</taxon>
        <taxon>Pseudomonadota</taxon>
        <taxon>Gammaproteobacteria</taxon>
        <taxon>Enterobacterales</taxon>
        <taxon>Enterobacteriaceae</taxon>
        <taxon>Lelliottia</taxon>
    </lineage>
</organism>
<sequence>MDYRQLGAIGFATPKGERGNKSDYSPEFEEAWSKYSKRAGGNSVQAAFKAWNARIKSGVAVQDMIDGAVRYAAYMQQLEKLIPSTCCRPQHSLARPATTKTSG</sequence>
<reference evidence="1 2" key="1">
    <citation type="submission" date="2023-06" db="EMBL/GenBank/DDBJ databases">
        <title>Identification and characterization of antibiotic-resistant Gram-negative bacteria.</title>
        <authorList>
            <person name="Cho G.-S."/>
            <person name="Lee J."/>
            <person name="Tai E."/>
            <person name="Jeong S."/>
            <person name="Kim I."/>
            <person name="Kim B.-E."/>
            <person name="Jeong M.-I."/>
            <person name="Oh K.-K."/>
            <person name="Franz C.M.A.P."/>
        </authorList>
    </citation>
    <scope>NUCLEOTIDE SEQUENCE [LARGE SCALE GENOMIC DNA]</scope>
    <source>
        <strain evidence="1 2">V106_12</strain>
    </source>
</reference>
<dbReference type="RefSeq" id="WP_285149551.1">
    <property type="nucleotide sequence ID" value="NZ_JASSOM010000056.1"/>
</dbReference>
<proteinExistence type="predicted"/>
<protein>
    <submittedName>
        <fullName evidence="1">Uncharacterized protein</fullName>
    </submittedName>
</protein>
<gene>
    <name evidence="1" type="ORF">QQF32_13215</name>
</gene>
<dbReference type="Proteomes" id="UP001223214">
    <property type="component" value="Unassembled WGS sequence"/>
</dbReference>
<accession>A0AAP4D6D2</accession>
<evidence type="ECO:0000313" key="1">
    <source>
        <dbReference type="EMBL" id="MDK9364157.1"/>
    </source>
</evidence>
<evidence type="ECO:0000313" key="2">
    <source>
        <dbReference type="Proteomes" id="UP001223214"/>
    </source>
</evidence>